<protein>
    <recommendedName>
        <fullName evidence="3">DUF4283 domain-containing protein</fullName>
    </recommendedName>
</protein>
<gene>
    <name evidence="1" type="ORF">L1049_020646</name>
</gene>
<reference evidence="1 2" key="1">
    <citation type="journal article" date="2024" name="Plant J.">
        <title>Genome sequences and population genomics reveal climatic adaptation and genomic divergence between two closely related sweetgum species.</title>
        <authorList>
            <person name="Xu W.Q."/>
            <person name="Ren C.Q."/>
            <person name="Zhang X.Y."/>
            <person name="Comes H.P."/>
            <person name="Liu X.H."/>
            <person name="Li Y.G."/>
            <person name="Kettle C.J."/>
            <person name="Jalonen R."/>
            <person name="Gaisberger H."/>
            <person name="Ma Y.Z."/>
            <person name="Qiu Y.X."/>
        </authorList>
    </citation>
    <scope>NUCLEOTIDE SEQUENCE [LARGE SCALE GENOMIC DNA]</scope>
    <source>
        <strain evidence="1">Hangzhou</strain>
    </source>
</reference>
<comment type="caution">
    <text evidence="1">The sequence shown here is derived from an EMBL/GenBank/DDBJ whole genome shotgun (WGS) entry which is preliminary data.</text>
</comment>
<evidence type="ECO:0000313" key="1">
    <source>
        <dbReference type="EMBL" id="KAK9292668.1"/>
    </source>
</evidence>
<accession>A0AAP0S7H1</accession>
<name>A0AAP0S7H1_LIQFO</name>
<dbReference type="Proteomes" id="UP001415857">
    <property type="component" value="Unassembled WGS sequence"/>
</dbReference>
<proteinExistence type="predicted"/>
<dbReference type="PANTHER" id="PTHR34427:SF5">
    <property type="entry name" value="DUF4283 DOMAIN-CONTAINING PROTEIN"/>
    <property type="match status" value="1"/>
</dbReference>
<evidence type="ECO:0008006" key="3">
    <source>
        <dbReference type="Google" id="ProtNLM"/>
    </source>
</evidence>
<dbReference type="AlphaFoldDB" id="A0AAP0S7H1"/>
<organism evidence="1 2">
    <name type="scientific">Liquidambar formosana</name>
    <name type="common">Formosan gum</name>
    <dbReference type="NCBI Taxonomy" id="63359"/>
    <lineage>
        <taxon>Eukaryota</taxon>
        <taxon>Viridiplantae</taxon>
        <taxon>Streptophyta</taxon>
        <taxon>Embryophyta</taxon>
        <taxon>Tracheophyta</taxon>
        <taxon>Spermatophyta</taxon>
        <taxon>Magnoliopsida</taxon>
        <taxon>eudicotyledons</taxon>
        <taxon>Gunneridae</taxon>
        <taxon>Pentapetalae</taxon>
        <taxon>Saxifragales</taxon>
        <taxon>Altingiaceae</taxon>
        <taxon>Liquidambar</taxon>
    </lineage>
</organism>
<dbReference type="EMBL" id="JBBPBK010000001">
    <property type="protein sequence ID" value="KAK9292668.1"/>
    <property type="molecule type" value="Genomic_DNA"/>
</dbReference>
<keyword evidence="2" id="KW-1185">Reference proteome</keyword>
<sequence>MLLICESELDKRHWLENDSELLSNWFLKLKEWDPQVVNKTRLVWVSVLGMPLHVWNIKNFRKIGEVFGEVVSWDSNIARKSRFDSARILLSMDYKYNIDGKISVLIKEKNFKVSVREEKMLDFHDIKIEGNERKHCHNPNVEEVDSVDSGDCGLYGDESLKSGELWGCLGSREVVQRA</sequence>
<evidence type="ECO:0000313" key="2">
    <source>
        <dbReference type="Proteomes" id="UP001415857"/>
    </source>
</evidence>
<dbReference type="PANTHER" id="PTHR34427">
    <property type="entry name" value="DUF4283 DOMAIN PROTEIN"/>
    <property type="match status" value="1"/>
</dbReference>